<sequence length="494" mass="54496">MGQSKPKQFVRPPPKKKPQKATVLESVDDFQEAADYEESAGGKHRVGDPVKSGRAFVRAFDVYDKGLAKHPSSFDLAYNKARLQLEISQHENIVEHIGVELLDWLQQTLESHRYALKLSEDNPDVLFNTAQVLTTLAEALSEEDRSEEAVPLLHEALELLSSCLSKQEMMYEQHQLDFPDTEEGGVALDPDEKPAPTQDTDMQDSAIVEVPISALDLLDTVHASLSALIILVPLADQPGLQNLGEMAQTLTESKAPDYIKLVSEEEQDRARFSIALDRAGFIAAFANAQFEFQIIELQTYVERLETFNIPGKEADATALNTEAEARTELVLACLDRFGESAELPAMLCWKQMSLSQDLYTQTTKLTTEDAQERKAETYKAKGNLELLRHRVANVPKADVSDGVRKSAKTLIQNAQTYYKGAVSHAKASGDKDVEEEAQQRWELAKAIAALMYGGDQPAAGPDTLMEALQGCVDEGFVSEQLAQAMMQGSYASSS</sequence>
<dbReference type="EMBL" id="JAXOVC010000001">
    <property type="protein sequence ID" value="KAK4507378.1"/>
    <property type="molecule type" value="Genomic_DNA"/>
</dbReference>
<dbReference type="SUPFAM" id="SSF48452">
    <property type="entry name" value="TPR-like"/>
    <property type="match status" value="1"/>
</dbReference>
<evidence type="ECO:0000313" key="2">
    <source>
        <dbReference type="EMBL" id="KAK4507378.1"/>
    </source>
</evidence>
<comment type="caution">
    <text evidence="2">The sequence shown here is derived from an EMBL/GenBank/DDBJ whole genome shotgun (WGS) entry which is preliminary data.</text>
</comment>
<accession>A0ABR0F1Q6</accession>
<feature type="region of interest" description="Disordered" evidence="1">
    <location>
        <begin position="1"/>
        <end position="23"/>
    </location>
</feature>
<feature type="region of interest" description="Disordered" evidence="1">
    <location>
        <begin position="181"/>
        <end position="200"/>
    </location>
</feature>
<gene>
    <name evidence="2" type="ORF">PRZ48_001113</name>
</gene>
<dbReference type="InterPro" id="IPR011990">
    <property type="entry name" value="TPR-like_helical_dom_sf"/>
</dbReference>
<keyword evidence="3" id="KW-1185">Reference proteome</keyword>
<dbReference type="Gene3D" id="1.25.40.10">
    <property type="entry name" value="Tetratricopeptide repeat domain"/>
    <property type="match status" value="1"/>
</dbReference>
<name>A0ABR0F1Q6_ZASCE</name>
<protein>
    <submittedName>
        <fullName evidence="2">Uncharacterized protein</fullName>
    </submittedName>
</protein>
<evidence type="ECO:0000256" key="1">
    <source>
        <dbReference type="SAM" id="MobiDB-lite"/>
    </source>
</evidence>
<proteinExistence type="predicted"/>
<reference evidence="2 3" key="1">
    <citation type="journal article" date="2023" name="G3 (Bethesda)">
        <title>A chromosome-level genome assembly of Zasmidium syzygii isolated from banana leaves.</title>
        <authorList>
            <person name="van Westerhoven A.C."/>
            <person name="Mehrabi R."/>
            <person name="Talebi R."/>
            <person name="Steentjes M.B.F."/>
            <person name="Corcolon B."/>
            <person name="Chong P.A."/>
            <person name="Kema G.H.J."/>
            <person name="Seidl M.F."/>
        </authorList>
    </citation>
    <scope>NUCLEOTIDE SEQUENCE [LARGE SCALE GENOMIC DNA]</scope>
    <source>
        <strain evidence="2 3">P124</strain>
    </source>
</reference>
<evidence type="ECO:0000313" key="3">
    <source>
        <dbReference type="Proteomes" id="UP001305779"/>
    </source>
</evidence>
<dbReference type="Proteomes" id="UP001305779">
    <property type="component" value="Unassembled WGS sequence"/>
</dbReference>
<organism evidence="2 3">
    <name type="scientific">Zasmidium cellare</name>
    <name type="common">Wine cellar mold</name>
    <name type="synonym">Racodium cellare</name>
    <dbReference type="NCBI Taxonomy" id="395010"/>
    <lineage>
        <taxon>Eukaryota</taxon>
        <taxon>Fungi</taxon>
        <taxon>Dikarya</taxon>
        <taxon>Ascomycota</taxon>
        <taxon>Pezizomycotina</taxon>
        <taxon>Dothideomycetes</taxon>
        <taxon>Dothideomycetidae</taxon>
        <taxon>Mycosphaerellales</taxon>
        <taxon>Mycosphaerellaceae</taxon>
        <taxon>Zasmidium</taxon>
    </lineage>
</organism>